<organism evidence="2 3">
    <name type="scientific">Streptomyces subrutilus</name>
    <dbReference type="NCBI Taxonomy" id="36818"/>
    <lineage>
        <taxon>Bacteria</taxon>
        <taxon>Bacillati</taxon>
        <taxon>Actinomycetota</taxon>
        <taxon>Actinomycetes</taxon>
        <taxon>Kitasatosporales</taxon>
        <taxon>Streptomycetaceae</taxon>
        <taxon>Streptomyces</taxon>
    </lineage>
</organism>
<dbReference type="AlphaFoldDB" id="A0A918UZ91"/>
<gene>
    <name evidence="2" type="ORF">GCM10010371_01840</name>
</gene>
<protein>
    <submittedName>
        <fullName evidence="2">Uncharacterized protein</fullName>
    </submittedName>
</protein>
<dbReference type="EMBL" id="BMVX01000001">
    <property type="protein sequence ID" value="GGZ46337.1"/>
    <property type="molecule type" value="Genomic_DNA"/>
</dbReference>
<evidence type="ECO:0000313" key="2">
    <source>
        <dbReference type="EMBL" id="GGZ46337.1"/>
    </source>
</evidence>
<evidence type="ECO:0000256" key="1">
    <source>
        <dbReference type="SAM" id="MobiDB-lite"/>
    </source>
</evidence>
<feature type="region of interest" description="Disordered" evidence="1">
    <location>
        <begin position="56"/>
        <end position="91"/>
    </location>
</feature>
<proteinExistence type="predicted"/>
<reference evidence="2" key="1">
    <citation type="journal article" date="2014" name="Int. J. Syst. Evol. Microbiol.">
        <title>Complete genome sequence of Corynebacterium casei LMG S-19264T (=DSM 44701T), isolated from a smear-ripened cheese.</title>
        <authorList>
            <consortium name="US DOE Joint Genome Institute (JGI-PGF)"/>
            <person name="Walter F."/>
            <person name="Albersmeier A."/>
            <person name="Kalinowski J."/>
            <person name="Ruckert C."/>
        </authorList>
    </citation>
    <scope>NUCLEOTIDE SEQUENCE</scope>
    <source>
        <strain evidence="2">JCM 4834</strain>
    </source>
</reference>
<name>A0A918UZ91_9ACTN</name>
<accession>A0A918UZ91</accession>
<reference evidence="2" key="2">
    <citation type="submission" date="2020-09" db="EMBL/GenBank/DDBJ databases">
        <authorList>
            <person name="Sun Q."/>
            <person name="Ohkuma M."/>
        </authorList>
    </citation>
    <scope>NUCLEOTIDE SEQUENCE</scope>
    <source>
        <strain evidence="2">JCM 4834</strain>
    </source>
</reference>
<dbReference type="Proteomes" id="UP000634660">
    <property type="component" value="Unassembled WGS sequence"/>
</dbReference>
<comment type="caution">
    <text evidence="2">The sequence shown here is derived from an EMBL/GenBank/DDBJ whole genome shotgun (WGS) entry which is preliminary data.</text>
</comment>
<evidence type="ECO:0000313" key="3">
    <source>
        <dbReference type="Proteomes" id="UP000634660"/>
    </source>
</evidence>
<sequence>MPFGSVLERRSRTTYRPTVTPEESTHVDTAFTGTTSSFSRTASGNVAVAAGVGQQVSAEVRASRCGAARPDRAEGRPAGGRPTGGPAGRLVGIGASGRIGGMGVPNGADIEPAGAARRLPAATRGRPLAYADGLAETLRGPLGDRLGPLPRLSLICSQPQWN</sequence>
<feature type="region of interest" description="Disordered" evidence="1">
    <location>
        <begin position="1"/>
        <end position="23"/>
    </location>
</feature>
<feature type="compositionally biased region" description="Gly residues" evidence="1">
    <location>
        <begin position="77"/>
        <end position="87"/>
    </location>
</feature>